<dbReference type="InterPro" id="IPR011074">
    <property type="entry name" value="CRAL/TRIO_N_dom"/>
</dbReference>
<evidence type="ECO:0000259" key="1">
    <source>
        <dbReference type="PROSITE" id="PS50191"/>
    </source>
</evidence>
<dbReference type="EMBL" id="JAULSV010000005">
    <property type="protein sequence ID" value="KAK0643958.1"/>
    <property type="molecule type" value="Genomic_DNA"/>
</dbReference>
<dbReference type="PANTHER" id="PTHR46590">
    <property type="entry name" value="PHOSPHATIDYLINOSITOL TRANSFER PROTEIN CSR1-RELATED"/>
    <property type="match status" value="1"/>
</dbReference>
<dbReference type="InterPro" id="IPR052432">
    <property type="entry name" value="PITP/CRAL-TRIO"/>
</dbReference>
<protein>
    <submittedName>
        <fullName evidence="2">CRAL-TRIO domain-containing protein</fullName>
    </submittedName>
</protein>
<comment type="caution">
    <text evidence="2">The sequence shown here is derived from an EMBL/GenBank/DDBJ whole genome shotgun (WGS) entry which is preliminary data.</text>
</comment>
<sequence>MPTPPDFARPGHLGNLTPEQALKLQQTWIHLLRLCNLPSSVPHRTPNLTPSLQPQLADPSPASVWRLLWNLFLHDHPDVTLLRFLRARKWDVPSALSTLLSVLNWRRALRLDDVLIRQGDSLPSSDQGGFLAQYRSGKAYVRGSDRQARPVFVIKVALHDPKAQTEEAMEMFILHSIETIRTMMRFPEQETSCLVFDLSGFGMRNMDFHVVRFLVQVFEARYPEYLGVLLVHNAPFVFGGIWRMIKPWLDPVIVSKINFTTGNADLARFIAPENLQTCYGGSDAWEYRYIEHVEGENARMQSEKKDEMHAERNGLIQQFELLTVEWASFDPDSVEGRRKAAERDDLAKQLGDSFWKLDPYVRARTYYHRAGVIDNGVIDFKAAK</sequence>
<keyword evidence="3" id="KW-1185">Reference proteome</keyword>
<dbReference type="InterPro" id="IPR036865">
    <property type="entry name" value="CRAL-TRIO_dom_sf"/>
</dbReference>
<evidence type="ECO:0000313" key="2">
    <source>
        <dbReference type="EMBL" id="KAK0643958.1"/>
    </source>
</evidence>
<dbReference type="Pfam" id="PF03765">
    <property type="entry name" value="CRAL_TRIO_N"/>
    <property type="match status" value="1"/>
</dbReference>
<feature type="domain" description="CRAL-TRIO" evidence="1">
    <location>
        <begin position="127"/>
        <end position="287"/>
    </location>
</feature>
<gene>
    <name evidence="2" type="ORF">B0T16DRAFT_332359</name>
</gene>
<dbReference type="PANTHER" id="PTHR46590:SF1">
    <property type="entry name" value="PHOSPHATIDYLINOSITOL TRANSFER PROTEIN CSR1"/>
    <property type="match status" value="1"/>
</dbReference>
<dbReference type="SUPFAM" id="SSF52087">
    <property type="entry name" value="CRAL/TRIO domain"/>
    <property type="match status" value="1"/>
</dbReference>
<dbReference type="Gene3D" id="3.40.525.10">
    <property type="entry name" value="CRAL-TRIO lipid binding domain"/>
    <property type="match status" value="1"/>
</dbReference>
<proteinExistence type="predicted"/>
<dbReference type="InterPro" id="IPR001251">
    <property type="entry name" value="CRAL-TRIO_dom"/>
</dbReference>
<dbReference type="Pfam" id="PF00650">
    <property type="entry name" value="CRAL_TRIO"/>
    <property type="match status" value="1"/>
</dbReference>
<dbReference type="SUPFAM" id="SSF46938">
    <property type="entry name" value="CRAL/TRIO N-terminal domain"/>
    <property type="match status" value="1"/>
</dbReference>
<accession>A0AA40CNM2</accession>
<organism evidence="2 3">
    <name type="scientific">Cercophora newfieldiana</name>
    <dbReference type="NCBI Taxonomy" id="92897"/>
    <lineage>
        <taxon>Eukaryota</taxon>
        <taxon>Fungi</taxon>
        <taxon>Dikarya</taxon>
        <taxon>Ascomycota</taxon>
        <taxon>Pezizomycotina</taxon>
        <taxon>Sordariomycetes</taxon>
        <taxon>Sordariomycetidae</taxon>
        <taxon>Sordariales</taxon>
        <taxon>Lasiosphaeriaceae</taxon>
        <taxon>Cercophora</taxon>
    </lineage>
</organism>
<dbReference type="Proteomes" id="UP001174936">
    <property type="component" value="Unassembled WGS sequence"/>
</dbReference>
<dbReference type="SMART" id="SM01100">
    <property type="entry name" value="CRAL_TRIO_N"/>
    <property type="match status" value="1"/>
</dbReference>
<name>A0AA40CNM2_9PEZI</name>
<dbReference type="AlphaFoldDB" id="A0AA40CNM2"/>
<reference evidence="2" key="1">
    <citation type="submission" date="2023-06" db="EMBL/GenBank/DDBJ databases">
        <title>Genome-scale phylogeny and comparative genomics of the fungal order Sordariales.</title>
        <authorList>
            <consortium name="Lawrence Berkeley National Laboratory"/>
            <person name="Hensen N."/>
            <person name="Bonometti L."/>
            <person name="Westerberg I."/>
            <person name="Brannstrom I.O."/>
            <person name="Guillou S."/>
            <person name="Cros-Aarteil S."/>
            <person name="Calhoun S."/>
            <person name="Haridas S."/>
            <person name="Kuo A."/>
            <person name="Mondo S."/>
            <person name="Pangilinan J."/>
            <person name="Riley R."/>
            <person name="Labutti K."/>
            <person name="Andreopoulos B."/>
            <person name="Lipzen A."/>
            <person name="Chen C."/>
            <person name="Yanf M."/>
            <person name="Daum C."/>
            <person name="Ng V."/>
            <person name="Clum A."/>
            <person name="Steindorff A."/>
            <person name="Ohm R."/>
            <person name="Martin F."/>
            <person name="Silar P."/>
            <person name="Natvig D."/>
            <person name="Lalanne C."/>
            <person name="Gautier V."/>
            <person name="Ament-Velasquez S.L."/>
            <person name="Kruys A."/>
            <person name="Hutchinson M.I."/>
            <person name="Powell A.J."/>
            <person name="Barry K."/>
            <person name="Miller A.N."/>
            <person name="Grigoriev I.V."/>
            <person name="Debuchy R."/>
            <person name="Gladieux P."/>
            <person name="Thoren M.H."/>
            <person name="Johannesson H."/>
        </authorList>
    </citation>
    <scope>NUCLEOTIDE SEQUENCE</scope>
    <source>
        <strain evidence="2">SMH2532-1</strain>
    </source>
</reference>
<dbReference type="CDD" id="cd00170">
    <property type="entry name" value="SEC14"/>
    <property type="match status" value="1"/>
</dbReference>
<dbReference type="PROSITE" id="PS50191">
    <property type="entry name" value="CRAL_TRIO"/>
    <property type="match status" value="1"/>
</dbReference>
<dbReference type="InterPro" id="IPR036273">
    <property type="entry name" value="CRAL/TRIO_N_dom_sf"/>
</dbReference>
<evidence type="ECO:0000313" key="3">
    <source>
        <dbReference type="Proteomes" id="UP001174936"/>
    </source>
</evidence>
<dbReference type="SMART" id="SM00516">
    <property type="entry name" value="SEC14"/>
    <property type="match status" value="1"/>
</dbReference>